<dbReference type="Gene3D" id="1.10.1740.10">
    <property type="match status" value="1"/>
</dbReference>
<keyword evidence="5" id="KW-0804">Transcription</keyword>
<dbReference type="InterPro" id="IPR039425">
    <property type="entry name" value="RNA_pol_sigma-70-like"/>
</dbReference>
<feature type="compositionally biased region" description="Pro residues" evidence="6">
    <location>
        <begin position="415"/>
        <end position="432"/>
    </location>
</feature>
<dbReference type="Gene3D" id="1.10.10.10">
    <property type="entry name" value="Winged helix-like DNA-binding domain superfamily/Winged helix DNA-binding domain"/>
    <property type="match status" value="1"/>
</dbReference>
<gene>
    <name evidence="7" type="ORF">Ssi02_58730</name>
</gene>
<dbReference type="EMBL" id="BOOW01000037">
    <property type="protein sequence ID" value="GII95642.1"/>
    <property type="molecule type" value="Genomic_DNA"/>
</dbReference>
<dbReference type="GO" id="GO:0006352">
    <property type="term" value="P:DNA-templated transcription initiation"/>
    <property type="evidence" value="ECO:0007669"/>
    <property type="project" value="InterPro"/>
</dbReference>
<dbReference type="InterPro" id="IPR013325">
    <property type="entry name" value="RNA_pol_sigma_r2"/>
</dbReference>
<evidence type="ECO:0000313" key="7">
    <source>
        <dbReference type="EMBL" id="GII95642.1"/>
    </source>
</evidence>
<dbReference type="PANTHER" id="PTHR43133">
    <property type="entry name" value="RNA POLYMERASE ECF-TYPE SIGMA FACTO"/>
    <property type="match status" value="1"/>
</dbReference>
<name>A0A919VAP5_9ACTN</name>
<organism evidence="7 8">
    <name type="scientific">Sinosporangium siamense</name>
    <dbReference type="NCBI Taxonomy" id="1367973"/>
    <lineage>
        <taxon>Bacteria</taxon>
        <taxon>Bacillati</taxon>
        <taxon>Actinomycetota</taxon>
        <taxon>Actinomycetes</taxon>
        <taxon>Streptosporangiales</taxon>
        <taxon>Streptosporangiaceae</taxon>
        <taxon>Sinosporangium</taxon>
    </lineage>
</organism>
<keyword evidence="2" id="KW-0805">Transcription regulation</keyword>
<dbReference type="InterPro" id="IPR013324">
    <property type="entry name" value="RNA_pol_sigma_r3/r4-like"/>
</dbReference>
<feature type="region of interest" description="Disordered" evidence="6">
    <location>
        <begin position="332"/>
        <end position="486"/>
    </location>
</feature>
<dbReference type="GO" id="GO:0016987">
    <property type="term" value="F:sigma factor activity"/>
    <property type="evidence" value="ECO:0007669"/>
    <property type="project" value="UniProtKB-KW"/>
</dbReference>
<evidence type="ECO:0000256" key="2">
    <source>
        <dbReference type="ARBA" id="ARBA00023015"/>
    </source>
</evidence>
<feature type="compositionally biased region" description="Low complexity" evidence="6">
    <location>
        <begin position="464"/>
        <end position="486"/>
    </location>
</feature>
<dbReference type="AlphaFoldDB" id="A0A919VAP5"/>
<evidence type="ECO:0000256" key="1">
    <source>
        <dbReference type="ARBA" id="ARBA00010641"/>
    </source>
</evidence>
<dbReference type="Proteomes" id="UP000606172">
    <property type="component" value="Unassembled WGS sequence"/>
</dbReference>
<comment type="caution">
    <text evidence="7">The sequence shown here is derived from an EMBL/GenBank/DDBJ whole genome shotgun (WGS) entry which is preliminary data.</text>
</comment>
<sequence>MLYDCHAESIYRYCWSLLGHPDSAQVALRDTLIVAEARVHSLADPAKFVPWLYALARGESMRRRAAATAAAGVDQAPAAVVTGEEPADGESRVIAWDAVRGLAPEEREALELSARHGMSTAAVAAIVRVSFRSAEALLEGARDRLRDAVTAELLARKGPFDCPRRARILSGFAGELSRETRAQVIRHLERCDVCAPHRNRRVAPAKVFGLLPTVALPDTLRVRVMSCFVDPELVPYRRYVARRVGALDAEGFPLDVSSSDRGWPQAAAGMVAAVAAVMAVAFAFQQWGAGAEQAIMGIASGAFPASGEPPGIRVPWSQGPGDGSLLFEPLRSGGPVDPDEVTVSPVGAPAAGPAAAPSAVPQVPRPTIRQGPSRSPVRTRGPIPASTADAAVRPDIHFYPEERPLSRDHHTGPLQPKPLPGPGKPPVGPTREPPYTATAQPTSTDRPATPSPEETPNGSEKTLSSSPMGGSSSAAAELSPESPRSS</sequence>
<evidence type="ECO:0000256" key="3">
    <source>
        <dbReference type="ARBA" id="ARBA00023082"/>
    </source>
</evidence>
<protein>
    <recommendedName>
        <fullName evidence="9">Sigma-70 family RNA polymerase sigma factor</fullName>
    </recommendedName>
</protein>
<dbReference type="PANTHER" id="PTHR43133:SF8">
    <property type="entry name" value="RNA POLYMERASE SIGMA FACTOR HI_1459-RELATED"/>
    <property type="match status" value="1"/>
</dbReference>
<feature type="compositionally biased region" description="Low complexity" evidence="6">
    <location>
        <begin position="343"/>
        <end position="366"/>
    </location>
</feature>
<evidence type="ECO:0000256" key="4">
    <source>
        <dbReference type="ARBA" id="ARBA00023125"/>
    </source>
</evidence>
<comment type="similarity">
    <text evidence="1">Belongs to the sigma-70 factor family. ECF subfamily.</text>
</comment>
<reference evidence="7" key="1">
    <citation type="submission" date="2021-01" db="EMBL/GenBank/DDBJ databases">
        <title>Whole genome shotgun sequence of Sinosporangium siamense NBRC 109515.</title>
        <authorList>
            <person name="Komaki H."/>
            <person name="Tamura T."/>
        </authorList>
    </citation>
    <scope>NUCLEOTIDE SEQUENCE</scope>
    <source>
        <strain evidence="7">NBRC 109515</strain>
    </source>
</reference>
<dbReference type="SUPFAM" id="SSF88659">
    <property type="entry name" value="Sigma3 and sigma4 domains of RNA polymerase sigma factors"/>
    <property type="match status" value="1"/>
</dbReference>
<dbReference type="SUPFAM" id="SSF88946">
    <property type="entry name" value="Sigma2 domain of RNA polymerase sigma factors"/>
    <property type="match status" value="1"/>
</dbReference>
<keyword evidence="8" id="KW-1185">Reference proteome</keyword>
<keyword evidence="3" id="KW-0731">Sigma factor</keyword>
<proteinExistence type="inferred from homology"/>
<dbReference type="GO" id="GO:0003677">
    <property type="term" value="F:DNA binding"/>
    <property type="evidence" value="ECO:0007669"/>
    <property type="project" value="UniProtKB-KW"/>
</dbReference>
<feature type="compositionally biased region" description="Basic and acidic residues" evidence="6">
    <location>
        <begin position="392"/>
        <end position="411"/>
    </location>
</feature>
<accession>A0A919VAP5</accession>
<evidence type="ECO:0008006" key="9">
    <source>
        <dbReference type="Google" id="ProtNLM"/>
    </source>
</evidence>
<evidence type="ECO:0000256" key="6">
    <source>
        <dbReference type="SAM" id="MobiDB-lite"/>
    </source>
</evidence>
<keyword evidence="4" id="KW-0238">DNA-binding</keyword>
<evidence type="ECO:0000256" key="5">
    <source>
        <dbReference type="ARBA" id="ARBA00023163"/>
    </source>
</evidence>
<evidence type="ECO:0000313" key="8">
    <source>
        <dbReference type="Proteomes" id="UP000606172"/>
    </source>
</evidence>
<feature type="compositionally biased region" description="Polar residues" evidence="6">
    <location>
        <begin position="437"/>
        <end position="463"/>
    </location>
</feature>
<dbReference type="InterPro" id="IPR036388">
    <property type="entry name" value="WH-like_DNA-bd_sf"/>
</dbReference>